<dbReference type="InterPro" id="IPR000614">
    <property type="entry name" value="FRMsr_CS"/>
</dbReference>
<name>A0A6M1RNW6_9BACT</name>
<dbReference type="PANTHER" id="PTHR21021:SF15">
    <property type="entry name" value="FREE METHIONINE-R-SULFOXIDE REDUCTASE"/>
    <property type="match status" value="1"/>
</dbReference>
<feature type="domain" description="GAF" evidence="3">
    <location>
        <begin position="50"/>
        <end position="152"/>
    </location>
</feature>
<dbReference type="Pfam" id="PF01590">
    <property type="entry name" value="GAF"/>
    <property type="match status" value="1"/>
</dbReference>
<dbReference type="InterPro" id="IPR003018">
    <property type="entry name" value="GAF"/>
</dbReference>
<dbReference type="InterPro" id="IPR029016">
    <property type="entry name" value="GAF-like_dom_sf"/>
</dbReference>
<organism evidence="4 5">
    <name type="scientific">Limisphaera ngatamarikiensis</name>
    <dbReference type="NCBI Taxonomy" id="1324935"/>
    <lineage>
        <taxon>Bacteria</taxon>
        <taxon>Pseudomonadati</taxon>
        <taxon>Verrucomicrobiota</taxon>
        <taxon>Verrucomicrobiia</taxon>
        <taxon>Limisphaerales</taxon>
        <taxon>Limisphaeraceae</taxon>
        <taxon>Limisphaera</taxon>
    </lineage>
</organism>
<evidence type="ECO:0000259" key="3">
    <source>
        <dbReference type="Pfam" id="PF01590"/>
    </source>
</evidence>
<dbReference type="GO" id="GO:0005829">
    <property type="term" value="C:cytosol"/>
    <property type="evidence" value="ECO:0007669"/>
    <property type="project" value="TreeGrafter"/>
</dbReference>
<comment type="caution">
    <text evidence="4">The sequence shown here is derived from an EMBL/GenBank/DDBJ whole genome shotgun (WGS) entry which is preliminary data.</text>
</comment>
<gene>
    <name evidence="4" type="ORF">G4L39_06905</name>
</gene>
<keyword evidence="5" id="KW-1185">Reference proteome</keyword>
<dbReference type="Gene3D" id="3.30.450.40">
    <property type="match status" value="1"/>
</dbReference>
<reference evidence="4 5" key="1">
    <citation type="submission" date="2020-02" db="EMBL/GenBank/DDBJ databases">
        <title>Draft genome sequence of Limisphaera ngatamarikiensis NGM72.4T, a thermophilic Verrucomicrobia grouped in subdivision 3.</title>
        <authorList>
            <person name="Carere C.R."/>
            <person name="Steen J."/>
            <person name="Hugenholtz P."/>
            <person name="Stott M.B."/>
        </authorList>
    </citation>
    <scope>NUCLEOTIDE SEQUENCE [LARGE SCALE GENOMIC DNA]</scope>
    <source>
        <strain evidence="4 5">NGM72.4</strain>
    </source>
</reference>
<evidence type="ECO:0000256" key="2">
    <source>
        <dbReference type="SAM" id="MobiDB-lite"/>
    </source>
</evidence>
<sequence>MWNLEPLDHLPKPALYHQLAVALSHLLHGERDFLANAANTAALLFHTLPDLNWVGLYRWIEPELVLGPFQGKPACVRIPLGRGVCGTAAAQRKTVVVPDVHAFPGHIACDPASRSEIVIPLLVGTQLIGVWDMDSPKPHRFDETDRLGLERLMQILLHASWPDPVPLPEPRPLTEAPPHPHTRPGP</sequence>
<proteinExistence type="inferred from homology"/>
<dbReference type="FunFam" id="3.30.450.40:FF:000008">
    <property type="entry name" value="GAF domain-containing proteins"/>
    <property type="match status" value="1"/>
</dbReference>
<dbReference type="GO" id="GO:0033745">
    <property type="term" value="F:L-methionine-(R)-S-oxide reductase activity"/>
    <property type="evidence" value="ECO:0007669"/>
    <property type="project" value="TreeGrafter"/>
</dbReference>
<evidence type="ECO:0000313" key="5">
    <source>
        <dbReference type="Proteomes" id="UP000477311"/>
    </source>
</evidence>
<evidence type="ECO:0000256" key="1">
    <source>
        <dbReference type="ARBA" id="ARBA00038454"/>
    </source>
</evidence>
<accession>A0A6M1RNW6</accession>
<dbReference type="EMBL" id="JAAKYA010000045">
    <property type="protein sequence ID" value="NGO39127.1"/>
    <property type="molecule type" value="Genomic_DNA"/>
</dbReference>
<feature type="region of interest" description="Disordered" evidence="2">
    <location>
        <begin position="166"/>
        <end position="186"/>
    </location>
</feature>
<evidence type="ECO:0000313" key="4">
    <source>
        <dbReference type="EMBL" id="NGO39127.1"/>
    </source>
</evidence>
<dbReference type="PANTHER" id="PTHR21021">
    <property type="entry name" value="GAF/PUTATIVE CYTOSKELETAL PROTEIN"/>
    <property type="match status" value="1"/>
</dbReference>
<comment type="similarity">
    <text evidence="1">Belongs to the free Met sulfoxide reductase family.</text>
</comment>
<protein>
    <submittedName>
        <fullName evidence="4">GAF domain-containing protein</fullName>
    </submittedName>
</protein>
<dbReference type="AlphaFoldDB" id="A0A6M1RNW6"/>
<dbReference type="RefSeq" id="WP_165106957.1">
    <property type="nucleotide sequence ID" value="NZ_JAAKYA010000045.1"/>
</dbReference>
<dbReference type="InterPro" id="IPR051330">
    <property type="entry name" value="Phosphatase_reg/MetRdx"/>
</dbReference>
<dbReference type="Proteomes" id="UP000477311">
    <property type="component" value="Unassembled WGS sequence"/>
</dbReference>
<dbReference type="PROSITE" id="PS01320">
    <property type="entry name" value="UPF0067"/>
    <property type="match status" value="1"/>
</dbReference>
<dbReference type="SUPFAM" id="SSF55781">
    <property type="entry name" value="GAF domain-like"/>
    <property type="match status" value="1"/>
</dbReference>